<dbReference type="Proteomes" id="UP000198825">
    <property type="component" value="Chromosome I"/>
</dbReference>
<gene>
    <name evidence="2" type="ORF">SAMN04488544_2099</name>
</gene>
<sequence length="296" mass="30379">MSTPQTSPAPGSTPATRTVAVTGATGQLGRLVVAGLLEQLPPEQVVAVVRDAGKAADLGAEVRVAPYEDVDALTAAFAGVDVVVFVSGSEPGIRVPQHTNVVRAAQAAGVGRVAYTSAPRADSTTLILAPEHKATEELLRSSGLTWTILRNNWYSENYAQTLQQAAATGEVVSAAGDGRVASASRPDFAAATVVVATTDGHDGAVYELGGDTAWTFAEFTEAAGEALGRDLTYVPVSPAELDARLSAAGLDEGTRGFLVGLDVNIAEGTLAEVTGDLSRLTGRPTTPLVETLKTLV</sequence>
<name>A0A1H2MIA2_9ACTN</name>
<organism evidence="2 3">
    <name type="scientific">Microlunatus sagamiharensis</name>
    <dbReference type="NCBI Taxonomy" id="546874"/>
    <lineage>
        <taxon>Bacteria</taxon>
        <taxon>Bacillati</taxon>
        <taxon>Actinomycetota</taxon>
        <taxon>Actinomycetes</taxon>
        <taxon>Propionibacteriales</taxon>
        <taxon>Propionibacteriaceae</taxon>
        <taxon>Microlunatus</taxon>
    </lineage>
</organism>
<dbReference type="EMBL" id="LT629799">
    <property type="protein sequence ID" value="SDU92765.1"/>
    <property type="molecule type" value="Genomic_DNA"/>
</dbReference>
<dbReference type="CDD" id="cd05269">
    <property type="entry name" value="TMR_SDR_a"/>
    <property type="match status" value="1"/>
</dbReference>
<reference evidence="3" key="1">
    <citation type="submission" date="2016-10" db="EMBL/GenBank/DDBJ databases">
        <authorList>
            <person name="Varghese N."/>
            <person name="Submissions S."/>
        </authorList>
    </citation>
    <scope>NUCLEOTIDE SEQUENCE [LARGE SCALE GENOMIC DNA]</scope>
    <source>
        <strain evidence="3">DSM 21743</strain>
    </source>
</reference>
<dbReference type="PANTHER" id="PTHR47129">
    <property type="entry name" value="QUINONE OXIDOREDUCTASE 2"/>
    <property type="match status" value="1"/>
</dbReference>
<dbReference type="Gene3D" id="3.40.50.720">
    <property type="entry name" value="NAD(P)-binding Rossmann-like Domain"/>
    <property type="match status" value="1"/>
</dbReference>
<dbReference type="STRING" id="546874.SAMN04488544_2099"/>
<feature type="domain" description="NAD(P)-binding" evidence="1">
    <location>
        <begin position="23"/>
        <end position="195"/>
    </location>
</feature>
<dbReference type="AlphaFoldDB" id="A0A1H2MIA2"/>
<evidence type="ECO:0000259" key="1">
    <source>
        <dbReference type="Pfam" id="PF13460"/>
    </source>
</evidence>
<dbReference type="RefSeq" id="WP_091074361.1">
    <property type="nucleotide sequence ID" value="NZ_LT629799.1"/>
</dbReference>
<dbReference type="PANTHER" id="PTHR47129:SF1">
    <property type="entry name" value="NMRA-LIKE DOMAIN-CONTAINING PROTEIN"/>
    <property type="match status" value="1"/>
</dbReference>
<dbReference type="OrthoDB" id="5510591at2"/>
<dbReference type="SUPFAM" id="SSF51735">
    <property type="entry name" value="NAD(P)-binding Rossmann-fold domains"/>
    <property type="match status" value="1"/>
</dbReference>
<dbReference type="InterPro" id="IPR016040">
    <property type="entry name" value="NAD(P)-bd_dom"/>
</dbReference>
<keyword evidence="3" id="KW-1185">Reference proteome</keyword>
<protein>
    <submittedName>
        <fullName evidence="2">NAD(P)H dehydrogenase (Quinone)</fullName>
    </submittedName>
</protein>
<dbReference type="Pfam" id="PF13460">
    <property type="entry name" value="NAD_binding_10"/>
    <property type="match status" value="1"/>
</dbReference>
<dbReference type="InterPro" id="IPR036291">
    <property type="entry name" value="NAD(P)-bd_dom_sf"/>
</dbReference>
<evidence type="ECO:0000313" key="2">
    <source>
        <dbReference type="EMBL" id="SDU92765.1"/>
    </source>
</evidence>
<dbReference type="Gene3D" id="3.90.25.10">
    <property type="entry name" value="UDP-galactose 4-epimerase, domain 1"/>
    <property type="match status" value="1"/>
</dbReference>
<proteinExistence type="predicted"/>
<dbReference type="InterPro" id="IPR052718">
    <property type="entry name" value="NmrA-type_oxidoreductase"/>
</dbReference>
<accession>A0A1H2MIA2</accession>
<evidence type="ECO:0000313" key="3">
    <source>
        <dbReference type="Proteomes" id="UP000198825"/>
    </source>
</evidence>